<name>A0A7Z2GP65_9BURK</name>
<comment type="similarity">
    <text evidence="1">Belongs to the LysR transcriptional regulatory family.</text>
</comment>
<dbReference type="FunFam" id="1.10.10.10:FF:000001">
    <property type="entry name" value="LysR family transcriptional regulator"/>
    <property type="match status" value="1"/>
</dbReference>
<dbReference type="Proteomes" id="UP000433577">
    <property type="component" value="Chromosome 3"/>
</dbReference>
<dbReference type="OrthoDB" id="6555293at2"/>
<dbReference type="PRINTS" id="PR00039">
    <property type="entry name" value="HTHLYSR"/>
</dbReference>
<keyword evidence="3" id="KW-0238">DNA-binding</keyword>
<dbReference type="InterPro" id="IPR036390">
    <property type="entry name" value="WH_DNA-bd_sf"/>
</dbReference>
<dbReference type="GO" id="GO:0003700">
    <property type="term" value="F:DNA-binding transcription factor activity"/>
    <property type="evidence" value="ECO:0007669"/>
    <property type="project" value="InterPro"/>
</dbReference>
<dbReference type="KEGG" id="pacs:FAZ98_26540"/>
<dbReference type="Gene3D" id="3.40.190.10">
    <property type="entry name" value="Periplasmic binding protein-like II"/>
    <property type="match status" value="2"/>
</dbReference>
<keyword evidence="4" id="KW-0804">Transcription</keyword>
<dbReference type="Pfam" id="PF03466">
    <property type="entry name" value="LysR_substrate"/>
    <property type="match status" value="2"/>
</dbReference>
<proteinExistence type="inferred from homology"/>
<dbReference type="RefSeq" id="WP_158955651.1">
    <property type="nucleotide sequence ID" value="NZ_CP046915.1"/>
</dbReference>
<dbReference type="PANTHER" id="PTHR30579:SF7">
    <property type="entry name" value="HTH-TYPE TRANSCRIPTIONAL REGULATOR LRHA-RELATED"/>
    <property type="match status" value="1"/>
</dbReference>
<dbReference type="Gene3D" id="1.10.10.10">
    <property type="entry name" value="Winged helix-like DNA-binding domain superfamily/Winged helix DNA-binding domain"/>
    <property type="match status" value="1"/>
</dbReference>
<organism evidence="6 7">
    <name type="scientific">Paraburkholderia acidisoli</name>
    <dbReference type="NCBI Taxonomy" id="2571748"/>
    <lineage>
        <taxon>Bacteria</taxon>
        <taxon>Pseudomonadati</taxon>
        <taxon>Pseudomonadota</taxon>
        <taxon>Betaproteobacteria</taxon>
        <taxon>Burkholderiales</taxon>
        <taxon>Burkholderiaceae</taxon>
        <taxon>Paraburkholderia</taxon>
    </lineage>
</organism>
<evidence type="ECO:0000256" key="3">
    <source>
        <dbReference type="ARBA" id="ARBA00023125"/>
    </source>
</evidence>
<accession>A0A7Z2GP65</accession>
<evidence type="ECO:0000256" key="1">
    <source>
        <dbReference type="ARBA" id="ARBA00009437"/>
    </source>
</evidence>
<dbReference type="Pfam" id="PF00126">
    <property type="entry name" value="HTH_1"/>
    <property type="match status" value="1"/>
</dbReference>
<feature type="domain" description="HTH lysR-type" evidence="5">
    <location>
        <begin position="5"/>
        <end position="62"/>
    </location>
</feature>
<dbReference type="InterPro" id="IPR050176">
    <property type="entry name" value="LTTR"/>
</dbReference>
<keyword evidence="7" id="KW-1185">Reference proteome</keyword>
<evidence type="ECO:0000256" key="2">
    <source>
        <dbReference type="ARBA" id="ARBA00023015"/>
    </source>
</evidence>
<protein>
    <submittedName>
        <fullName evidence="6">LysR family transcriptional regulator</fullName>
    </submittedName>
</protein>
<evidence type="ECO:0000259" key="5">
    <source>
        <dbReference type="PROSITE" id="PS50931"/>
    </source>
</evidence>
<dbReference type="PANTHER" id="PTHR30579">
    <property type="entry name" value="TRANSCRIPTIONAL REGULATOR"/>
    <property type="match status" value="1"/>
</dbReference>
<evidence type="ECO:0000313" key="6">
    <source>
        <dbReference type="EMBL" id="QGZ65328.1"/>
    </source>
</evidence>
<dbReference type="InterPro" id="IPR000847">
    <property type="entry name" value="LysR_HTH_N"/>
</dbReference>
<gene>
    <name evidence="6" type="ORF">FAZ98_26540</name>
</gene>
<dbReference type="InterPro" id="IPR036388">
    <property type="entry name" value="WH-like_DNA-bd_sf"/>
</dbReference>
<dbReference type="InterPro" id="IPR005119">
    <property type="entry name" value="LysR_subst-bd"/>
</dbReference>
<dbReference type="GO" id="GO:0003677">
    <property type="term" value="F:DNA binding"/>
    <property type="evidence" value="ECO:0007669"/>
    <property type="project" value="UniProtKB-KW"/>
</dbReference>
<keyword evidence="2" id="KW-0805">Transcription regulation</keyword>
<dbReference type="PROSITE" id="PS50931">
    <property type="entry name" value="HTH_LYSR"/>
    <property type="match status" value="1"/>
</dbReference>
<dbReference type="AlphaFoldDB" id="A0A7Z2GP65"/>
<evidence type="ECO:0000256" key="4">
    <source>
        <dbReference type="ARBA" id="ARBA00023163"/>
    </source>
</evidence>
<dbReference type="SUPFAM" id="SSF46785">
    <property type="entry name" value="Winged helix' DNA-binding domain"/>
    <property type="match status" value="1"/>
</dbReference>
<sequence>MSQALDIDLLRTFTVIAEVRALSRAASRVGRTQSALSQQMKRLEEIVDQPLFQRTGRGVVLTHPGERLLVHAQRLLRLHDEAMADLRGTGLSGSIRFGCPDDYAAVFLPALMREFARQHPHALVEVVCAPTPRLLEQLDNRAVDLAMISLPDTDERLGAEADIRTQTRTATEAAAEAETQAATKTAIETGGAIIRREQLVWIGYPGLDPAHFTPLPLALSDADTLDHLAARAALERAGRAYRIACASSSLSGLIALVRAGQAFAVITQTAVPPDLAVLPADAALPPLPAVGITVKCGRPRPSPLAGAFAEHIRQTLPIL</sequence>
<evidence type="ECO:0000313" key="7">
    <source>
        <dbReference type="Proteomes" id="UP000433577"/>
    </source>
</evidence>
<dbReference type="SUPFAM" id="SSF53850">
    <property type="entry name" value="Periplasmic binding protein-like II"/>
    <property type="match status" value="1"/>
</dbReference>
<reference evidence="6 7" key="1">
    <citation type="submission" date="2019-12" db="EMBL/GenBank/DDBJ databases">
        <title>Paraburkholderia acidiphila 7Q-K02 sp. nov and Paraburkholderia acidisoli DHF22 sp. nov., two strains isolated from forest soil.</title>
        <authorList>
            <person name="Gao Z."/>
            <person name="Qiu L."/>
        </authorList>
    </citation>
    <scope>NUCLEOTIDE SEQUENCE [LARGE SCALE GENOMIC DNA]</scope>
    <source>
        <strain evidence="6 7">DHF22</strain>
    </source>
</reference>
<dbReference type="EMBL" id="CP046915">
    <property type="protein sequence ID" value="QGZ65328.1"/>
    <property type="molecule type" value="Genomic_DNA"/>
</dbReference>